<dbReference type="AlphaFoldDB" id="A0A317G6G7"/>
<evidence type="ECO:0000313" key="2">
    <source>
        <dbReference type="Proteomes" id="UP000245488"/>
    </source>
</evidence>
<dbReference type="Proteomes" id="UP000245488">
    <property type="component" value="Chromosome"/>
</dbReference>
<sequence>MMKKLGAIALTATMMLSLIGCSKKNFDGNYTADVDLSQYMGTVMKDAMESAVGTSDYEWTGTLVVPYKLELSEGEYTLTVDAEATSDNFKAYMEENIEPFMTSVFENEIASEPSLEGMTIDEVLEAAGYSSIWETMGYESKEDFIADYMTEFEVSDFEEEETGEYEIDGDSITLKGVETVGEDGEEGEGWVLTYEDGNLTGVLDLSEFDIDEDTDITFVLDAE</sequence>
<evidence type="ECO:0000313" key="1">
    <source>
        <dbReference type="EMBL" id="PWT29009.1"/>
    </source>
</evidence>
<comment type="caution">
    <text evidence="1">The sequence shown here is derived from an EMBL/GenBank/DDBJ whole genome shotgun (WGS) entry which is preliminary data.</text>
</comment>
<dbReference type="RefSeq" id="WP_110074031.1">
    <property type="nucleotide sequence ID" value="NZ_CM009896.1"/>
</dbReference>
<dbReference type="PROSITE" id="PS51257">
    <property type="entry name" value="PROKAR_LIPOPROTEIN"/>
    <property type="match status" value="1"/>
</dbReference>
<gene>
    <name evidence="1" type="ORF">CPT75_18735</name>
</gene>
<proteinExistence type="predicted"/>
<reference evidence="1 2" key="1">
    <citation type="submission" date="2017-09" db="EMBL/GenBank/DDBJ databases">
        <title>High-quality draft genome sequence of Butyrivibrio fibrisolvens INBov1, isolated from cow rumen.</title>
        <authorList>
            <person name="Rodriguez Hernaez J."/>
            <person name="Rivarola M."/>
            <person name="Paniego N."/>
            <person name="Cravero S."/>
            <person name="Ceron Cucchi M."/>
            <person name="Martinez M.C."/>
        </authorList>
    </citation>
    <scope>NUCLEOTIDE SEQUENCE [LARGE SCALE GENOMIC DNA]</scope>
    <source>
        <strain evidence="1 2">INBov1</strain>
    </source>
</reference>
<organism evidence="1 2">
    <name type="scientific">Butyrivibrio fibrisolvens</name>
    <dbReference type="NCBI Taxonomy" id="831"/>
    <lineage>
        <taxon>Bacteria</taxon>
        <taxon>Bacillati</taxon>
        <taxon>Bacillota</taxon>
        <taxon>Clostridia</taxon>
        <taxon>Lachnospirales</taxon>
        <taxon>Lachnospiraceae</taxon>
        <taxon>Butyrivibrio</taxon>
    </lineage>
</organism>
<name>A0A317G6G7_BUTFI</name>
<protein>
    <recommendedName>
        <fullName evidence="3">Lipoprotein</fullName>
    </recommendedName>
</protein>
<accession>A0A317G6G7</accession>
<dbReference type="EMBL" id="NXNG01000001">
    <property type="protein sequence ID" value="PWT29009.1"/>
    <property type="molecule type" value="Genomic_DNA"/>
</dbReference>
<keyword evidence="2" id="KW-1185">Reference proteome</keyword>
<evidence type="ECO:0008006" key="3">
    <source>
        <dbReference type="Google" id="ProtNLM"/>
    </source>
</evidence>